<name>A0AC61RFK8_9BACT</name>
<sequence length="254" mass="28408">MIDTHTHLYLDSFPEGGENVVSRAVEAGVSHLIMPNVDTTTIGSMMRLHHALPDVTSVAMGLHPTEVRDDWRQHVGEMETMLDAGGFVAVGEVGIDLYWDKTYAHLQKEAFREHLRIADRLDLPVIIHCREALPETLEVIAEGAPKVRLVFHSFTGAPEDVERIREVCDPMFGINGVVTFKNAEPLRTSLQEIGLDRLLLETDSPYLAPVPNRGKRNESAYLPYICCRVADTLGLTSEEVERATDHNAIQTFRL</sequence>
<protein>
    <submittedName>
        <fullName evidence="1">TatD family deoxyribonuclease</fullName>
    </submittedName>
</protein>
<dbReference type="EMBL" id="SRYB01000023">
    <property type="protein sequence ID" value="TGY77535.1"/>
    <property type="molecule type" value="Genomic_DNA"/>
</dbReference>
<evidence type="ECO:0000313" key="1">
    <source>
        <dbReference type="EMBL" id="TGY77535.1"/>
    </source>
</evidence>
<reference evidence="1" key="1">
    <citation type="submission" date="2019-04" db="EMBL/GenBank/DDBJ databases">
        <title>Microbes associate with the intestines of laboratory mice.</title>
        <authorList>
            <person name="Navarre W."/>
            <person name="Wong E."/>
            <person name="Huang K."/>
            <person name="Tropini C."/>
            <person name="Ng K."/>
            <person name="Yu B."/>
        </authorList>
    </citation>
    <scope>NUCLEOTIDE SEQUENCE</scope>
    <source>
        <strain evidence="1">NM04_E33</strain>
    </source>
</reference>
<gene>
    <name evidence="1" type="ORF">E5331_13905</name>
</gene>
<comment type="caution">
    <text evidence="1">The sequence shown here is derived from an EMBL/GenBank/DDBJ whole genome shotgun (WGS) entry which is preliminary data.</text>
</comment>
<evidence type="ECO:0000313" key="2">
    <source>
        <dbReference type="Proteomes" id="UP000306319"/>
    </source>
</evidence>
<proteinExistence type="predicted"/>
<organism evidence="1 2">
    <name type="scientific">Lepagella muris</name>
    <dbReference type="NCBI Taxonomy" id="3032870"/>
    <lineage>
        <taxon>Bacteria</taxon>
        <taxon>Pseudomonadati</taxon>
        <taxon>Bacteroidota</taxon>
        <taxon>Bacteroidia</taxon>
        <taxon>Bacteroidales</taxon>
        <taxon>Muribaculaceae</taxon>
        <taxon>Lepagella</taxon>
    </lineage>
</organism>
<accession>A0AC61RFK8</accession>
<dbReference type="Proteomes" id="UP000306319">
    <property type="component" value="Unassembled WGS sequence"/>
</dbReference>
<keyword evidence="2" id="KW-1185">Reference proteome</keyword>